<dbReference type="Proteomes" id="UP000824596">
    <property type="component" value="Unassembled WGS sequence"/>
</dbReference>
<evidence type="ECO:0000259" key="9">
    <source>
        <dbReference type="Pfam" id="PF02714"/>
    </source>
</evidence>
<evidence type="ECO:0000256" key="8">
    <source>
        <dbReference type="SAM" id="Phobius"/>
    </source>
</evidence>
<dbReference type="EMBL" id="JAIZPD010000009">
    <property type="protein sequence ID" value="KAH0960994.1"/>
    <property type="molecule type" value="Genomic_DNA"/>
</dbReference>
<evidence type="ECO:0000313" key="14">
    <source>
        <dbReference type="Proteomes" id="UP000824596"/>
    </source>
</evidence>
<dbReference type="InterPro" id="IPR022257">
    <property type="entry name" value="PHM7_ext"/>
</dbReference>
<feature type="transmembrane region" description="Helical" evidence="8">
    <location>
        <begin position="163"/>
        <end position="182"/>
    </location>
</feature>
<dbReference type="InterPro" id="IPR045122">
    <property type="entry name" value="Csc1-like"/>
</dbReference>
<dbReference type="GO" id="GO:0005886">
    <property type="term" value="C:plasma membrane"/>
    <property type="evidence" value="ECO:0007669"/>
    <property type="project" value="TreeGrafter"/>
</dbReference>
<feature type="domain" description="CSC1/OSCA1-like N-terminal transmembrane" evidence="11">
    <location>
        <begin position="33"/>
        <end position="184"/>
    </location>
</feature>
<feature type="transmembrane region" description="Helical" evidence="8">
    <location>
        <begin position="692"/>
        <end position="709"/>
    </location>
</feature>
<feature type="transmembrane region" description="Helical" evidence="8">
    <location>
        <begin position="668"/>
        <end position="686"/>
    </location>
</feature>
<sequence length="878" mass="97502">MGSFISWINSNAGAATSGGQSPDENQPQSVSGMISTLIPVLALSLVYIAIFLFLRRSQRRYYAPRTYLGSLRHNERSPDLPSGFFNWIGTFSKLPDAHALTHQGLDAYLFLRYLRVAFTIGLVSLCITWPILFPVNATGMGGLSQLEILSYSNVSVERSPNRYYAHVFVGWAVYGFVMYMIMRECIFFINLRQAYMLTPHYTRRISARTVLFTTVPNNYLDEARIRQMFNNSVRHVWIAGKADKLDEMVEERDKVAMKLEGAEVKLIKMVNKARAKAAKKGGAAPNAGNDHDDAETGNIAARYVPDKKRPSHRLGPLGLVGKKVDTIEWSRSELQRLVPATEQAQAEWSAGNYDKVNAVFVEFHTQSDAQAAFQVLTHHKALHMCPKTVGIKPQEVVWKNLSIPWWQLVIRRYVIYAFVAALIIFWAIPVAIVGLIAQVNTLKSLPGLTWIDKIPPTILGVVSGLLPSVALAILMSYVPIIMRGCAKLAGAPTLSQAELFTQNAYFVFQVVQVFLIRTVFDSASTVIVQIAKDPSSVFTILGSQLPTSSNFYISYFILQGITIATGVLTQVVGFFIFKLLYKFLAGTPRAMYAKWTTLSAILWGSLLPVFTNIICISLIYSVIAPLMLFWSTLAMALFYLAFRYNIFFVSETAVDTQGLIYPRALKQLFVGVYLAEICMVGLFAVSKAIGPAILMAAFLVFTILFNITMSKNLDPLLYGLPRSVQAQEQAIRAGDVESTDAGKDTNGAHGNSAGLATSNSGESGVVKKGNFIARFFMPWKYADYATLRSLVPREDDMDFEQQYSDEVEATAFLPPSVTSKTPTLWIPEDPAGVSKQEVALTSKVIPITDEGATLDEKNNITWDTEGARPPIWVEKVYY</sequence>
<evidence type="ECO:0000259" key="11">
    <source>
        <dbReference type="Pfam" id="PF13967"/>
    </source>
</evidence>
<dbReference type="AlphaFoldDB" id="A0A9P8SGC7"/>
<feature type="domain" description="CSC1/OSCA1-like 7TM region" evidence="9">
    <location>
        <begin position="411"/>
        <end position="683"/>
    </location>
</feature>
<dbReference type="GO" id="GO:0005227">
    <property type="term" value="F:calcium-activated cation channel activity"/>
    <property type="evidence" value="ECO:0007669"/>
    <property type="project" value="InterPro"/>
</dbReference>
<feature type="transmembrane region" description="Helical" evidence="8">
    <location>
        <begin position="503"/>
        <end position="531"/>
    </location>
</feature>
<dbReference type="RefSeq" id="XP_044718507.1">
    <property type="nucleotide sequence ID" value="XM_044866618.1"/>
</dbReference>
<dbReference type="PANTHER" id="PTHR13018:SF26">
    <property type="entry name" value="DOMAIN PROTEIN, PUTATIVE (AFU_ORTHOLOGUE AFUA_5G10920)-RELATED"/>
    <property type="match status" value="1"/>
</dbReference>
<evidence type="ECO:0000259" key="10">
    <source>
        <dbReference type="Pfam" id="PF12621"/>
    </source>
</evidence>
<protein>
    <submittedName>
        <fullName evidence="13">Calcium-dependent channel, putative phosphate domain-containing protein</fullName>
    </submittedName>
</protein>
<feature type="transmembrane region" description="Helical" evidence="8">
    <location>
        <begin position="598"/>
        <end position="620"/>
    </location>
</feature>
<dbReference type="InterPro" id="IPR027815">
    <property type="entry name" value="CSC1/OSCA1-like_cyt"/>
</dbReference>
<feature type="domain" description="10TM putative phosphate transporter extracellular tail" evidence="10">
    <location>
        <begin position="775"/>
        <end position="870"/>
    </location>
</feature>
<proteinExistence type="inferred from homology"/>
<evidence type="ECO:0000259" key="12">
    <source>
        <dbReference type="Pfam" id="PF14703"/>
    </source>
</evidence>
<dbReference type="GeneID" id="68357276"/>
<keyword evidence="5 8" id="KW-1133">Transmembrane helix</keyword>
<dbReference type="InterPro" id="IPR032880">
    <property type="entry name" value="CSC1/OSCA1-like_N"/>
</dbReference>
<evidence type="ECO:0000256" key="6">
    <source>
        <dbReference type="ARBA" id="ARBA00023136"/>
    </source>
</evidence>
<keyword evidence="6 8" id="KW-0472">Membrane</keyword>
<dbReference type="Pfam" id="PF13967">
    <property type="entry name" value="RSN1_TM"/>
    <property type="match status" value="1"/>
</dbReference>
<feature type="transmembrane region" description="Helical" evidence="8">
    <location>
        <begin position="33"/>
        <end position="54"/>
    </location>
</feature>
<evidence type="ECO:0000256" key="1">
    <source>
        <dbReference type="ARBA" id="ARBA00004141"/>
    </source>
</evidence>
<evidence type="ECO:0000256" key="2">
    <source>
        <dbReference type="ARBA" id="ARBA00007779"/>
    </source>
</evidence>
<feature type="transmembrane region" description="Helical" evidence="8">
    <location>
        <begin position="413"/>
        <end position="437"/>
    </location>
</feature>
<gene>
    <name evidence="13" type="ORF">HRG_08147</name>
</gene>
<accession>A0A9P8SGC7</accession>
<evidence type="ECO:0000313" key="13">
    <source>
        <dbReference type="EMBL" id="KAH0960994.1"/>
    </source>
</evidence>
<comment type="similarity">
    <text evidence="2">Belongs to the CSC1 (TC 1.A.17) family.</text>
</comment>
<comment type="caution">
    <text evidence="13">The sequence shown here is derived from an EMBL/GenBank/DDBJ whole genome shotgun (WGS) entry which is preliminary data.</text>
</comment>
<keyword evidence="3" id="KW-0813">Transport</keyword>
<dbReference type="Pfam" id="PF02714">
    <property type="entry name" value="RSN1_7TM"/>
    <property type="match status" value="1"/>
</dbReference>
<organism evidence="13 14">
    <name type="scientific">Hirsutella rhossiliensis</name>
    <dbReference type="NCBI Taxonomy" id="111463"/>
    <lineage>
        <taxon>Eukaryota</taxon>
        <taxon>Fungi</taxon>
        <taxon>Dikarya</taxon>
        <taxon>Ascomycota</taxon>
        <taxon>Pezizomycotina</taxon>
        <taxon>Sordariomycetes</taxon>
        <taxon>Hypocreomycetidae</taxon>
        <taxon>Hypocreales</taxon>
        <taxon>Ophiocordycipitaceae</taxon>
        <taxon>Hirsutella</taxon>
    </lineage>
</organism>
<feature type="transmembrane region" description="Helical" evidence="8">
    <location>
        <begin position="551"/>
        <end position="577"/>
    </location>
</feature>
<reference evidence="13" key="1">
    <citation type="submission" date="2021-09" db="EMBL/GenBank/DDBJ databases">
        <title>A high-quality genome of the endoparasitic fungus Hirsutella rhossiliensis with a comparison of Hirsutella genomes reveals transposable elements contributing to genome size variation.</title>
        <authorList>
            <person name="Lin R."/>
            <person name="Jiao Y."/>
            <person name="Sun X."/>
            <person name="Ling J."/>
            <person name="Xie B."/>
            <person name="Cheng X."/>
        </authorList>
    </citation>
    <scope>NUCLEOTIDE SEQUENCE</scope>
    <source>
        <strain evidence="13">HR02</strain>
    </source>
</reference>
<feature type="region of interest" description="Disordered" evidence="7">
    <location>
        <begin position="738"/>
        <end position="760"/>
    </location>
</feature>
<evidence type="ECO:0000256" key="5">
    <source>
        <dbReference type="ARBA" id="ARBA00022989"/>
    </source>
</evidence>
<dbReference type="Pfam" id="PF14703">
    <property type="entry name" value="PHM7_cyt"/>
    <property type="match status" value="1"/>
</dbReference>
<dbReference type="Pfam" id="PF12621">
    <property type="entry name" value="PHM7_ext"/>
    <property type="match status" value="1"/>
</dbReference>
<evidence type="ECO:0000256" key="3">
    <source>
        <dbReference type="ARBA" id="ARBA00022448"/>
    </source>
</evidence>
<evidence type="ECO:0000256" key="4">
    <source>
        <dbReference type="ARBA" id="ARBA00022692"/>
    </source>
</evidence>
<dbReference type="OrthoDB" id="1076608at2759"/>
<evidence type="ECO:0000256" key="7">
    <source>
        <dbReference type="SAM" id="MobiDB-lite"/>
    </source>
</evidence>
<feature type="transmembrane region" description="Helical" evidence="8">
    <location>
        <begin position="113"/>
        <end position="133"/>
    </location>
</feature>
<feature type="transmembrane region" description="Helical" evidence="8">
    <location>
        <begin position="626"/>
        <end position="647"/>
    </location>
</feature>
<dbReference type="PANTHER" id="PTHR13018">
    <property type="entry name" value="PROBABLE MEMBRANE PROTEIN DUF221-RELATED"/>
    <property type="match status" value="1"/>
</dbReference>
<comment type="subcellular location">
    <subcellularLocation>
        <location evidence="1">Membrane</location>
        <topology evidence="1">Multi-pass membrane protein</topology>
    </subcellularLocation>
</comment>
<keyword evidence="14" id="KW-1185">Reference proteome</keyword>
<feature type="domain" description="CSC1/OSCA1-like cytosolic" evidence="12">
    <location>
        <begin position="207"/>
        <end position="400"/>
    </location>
</feature>
<keyword evidence="4 8" id="KW-0812">Transmembrane</keyword>
<dbReference type="InterPro" id="IPR003864">
    <property type="entry name" value="CSC1/OSCA1-like_7TM"/>
</dbReference>
<feature type="transmembrane region" description="Helical" evidence="8">
    <location>
        <begin position="457"/>
        <end position="482"/>
    </location>
</feature>
<name>A0A9P8SGC7_9HYPO</name>